<evidence type="ECO:0000256" key="1">
    <source>
        <dbReference type="SAM" id="MobiDB-lite"/>
    </source>
</evidence>
<sequence>MEITNKSNQLNELDKRNESDELDKSDEELTSHTETDTLSSRLSSTIWKHFKVEDEKACCLYCT</sequence>
<feature type="compositionally biased region" description="Polar residues" evidence="1">
    <location>
        <begin position="1"/>
        <end position="11"/>
    </location>
</feature>
<evidence type="ECO:0000313" key="3">
    <source>
        <dbReference type="Proteomes" id="UP001153678"/>
    </source>
</evidence>
<feature type="region of interest" description="Disordered" evidence="1">
    <location>
        <begin position="1"/>
        <end position="40"/>
    </location>
</feature>
<dbReference type="Proteomes" id="UP001153678">
    <property type="component" value="Unassembled WGS sequence"/>
</dbReference>
<protein>
    <submittedName>
        <fullName evidence="2">15139_t:CDS:1</fullName>
    </submittedName>
</protein>
<comment type="caution">
    <text evidence="2">The sequence shown here is derived from an EMBL/GenBank/DDBJ whole genome shotgun (WGS) entry which is preliminary data.</text>
</comment>
<organism evidence="2 3">
    <name type="scientific">Funneliformis geosporum</name>
    <dbReference type="NCBI Taxonomy" id="1117311"/>
    <lineage>
        <taxon>Eukaryota</taxon>
        <taxon>Fungi</taxon>
        <taxon>Fungi incertae sedis</taxon>
        <taxon>Mucoromycota</taxon>
        <taxon>Glomeromycotina</taxon>
        <taxon>Glomeromycetes</taxon>
        <taxon>Glomerales</taxon>
        <taxon>Glomeraceae</taxon>
        <taxon>Funneliformis</taxon>
    </lineage>
</organism>
<keyword evidence="3" id="KW-1185">Reference proteome</keyword>
<dbReference type="EMBL" id="CAMKVN010024756">
    <property type="protein sequence ID" value="CAI2200584.1"/>
    <property type="molecule type" value="Genomic_DNA"/>
</dbReference>
<proteinExistence type="predicted"/>
<reference evidence="2" key="1">
    <citation type="submission" date="2022-08" db="EMBL/GenBank/DDBJ databases">
        <authorList>
            <person name="Kallberg Y."/>
            <person name="Tangrot J."/>
            <person name="Rosling A."/>
        </authorList>
    </citation>
    <scope>NUCLEOTIDE SEQUENCE</scope>
    <source>
        <strain evidence="2">Wild A</strain>
    </source>
</reference>
<feature type="non-terminal residue" evidence="2">
    <location>
        <position position="63"/>
    </location>
</feature>
<dbReference type="AlphaFoldDB" id="A0A9W4XC07"/>
<name>A0A9W4XC07_9GLOM</name>
<gene>
    <name evidence="2" type="ORF">FWILDA_LOCUS19642</name>
</gene>
<accession>A0A9W4XC07</accession>
<evidence type="ECO:0000313" key="2">
    <source>
        <dbReference type="EMBL" id="CAI2200584.1"/>
    </source>
</evidence>